<organism evidence="1 2">
    <name type="scientific">Candidatus Vagococcus giribetii</name>
    <dbReference type="NCBI Taxonomy" id="2230876"/>
    <lineage>
        <taxon>Bacteria</taxon>
        <taxon>Bacillati</taxon>
        <taxon>Bacillota</taxon>
        <taxon>Bacilli</taxon>
        <taxon>Lactobacillales</taxon>
        <taxon>Enterococcaceae</taxon>
        <taxon>Vagococcus</taxon>
    </lineage>
</organism>
<dbReference type="RefSeq" id="WP_206968359.1">
    <property type="nucleotide sequence ID" value="NZ_JAFLVX010000041.1"/>
</dbReference>
<evidence type="ECO:0000313" key="1">
    <source>
        <dbReference type="EMBL" id="MBO0477936.1"/>
    </source>
</evidence>
<sequence length="45" mass="5313">MEQENKELKEMVIFLEALLEMNAAGLEKAIETNRMLIDYLRKKKS</sequence>
<name>A0ABS3HYP2_9ENTE</name>
<proteinExistence type="predicted"/>
<accession>A0ABS3HYP2</accession>
<protein>
    <submittedName>
        <fullName evidence="1">Uncharacterized protein</fullName>
    </submittedName>
</protein>
<gene>
    <name evidence="1" type="ORF">DOK76_12755</name>
</gene>
<comment type="caution">
    <text evidence="1">The sequence shown here is derived from an EMBL/GenBank/DDBJ whole genome shotgun (WGS) entry which is preliminary data.</text>
</comment>
<dbReference type="Proteomes" id="UP000664857">
    <property type="component" value="Unassembled WGS sequence"/>
</dbReference>
<evidence type="ECO:0000313" key="2">
    <source>
        <dbReference type="Proteomes" id="UP000664857"/>
    </source>
</evidence>
<dbReference type="EMBL" id="JAFLVX010000041">
    <property type="protein sequence ID" value="MBO0477936.1"/>
    <property type="molecule type" value="Genomic_DNA"/>
</dbReference>
<reference evidence="1 2" key="1">
    <citation type="submission" date="2021-03" db="EMBL/GenBank/DDBJ databases">
        <title>Enterococcal diversity collection.</title>
        <authorList>
            <person name="Gilmore M.S."/>
            <person name="Schwartzman J."/>
            <person name="Van Tyne D."/>
            <person name="Martin M."/>
            <person name="Earl A.M."/>
            <person name="Manson A.L."/>
            <person name="Straub T."/>
            <person name="Salamzade R."/>
            <person name="Saavedra J."/>
            <person name="Lebreton F."/>
            <person name="Prichula J."/>
            <person name="Schaufler K."/>
            <person name="Gaca A."/>
            <person name="Sgardioli B."/>
            <person name="Wagenaar J."/>
            <person name="Strong T."/>
        </authorList>
    </citation>
    <scope>NUCLEOTIDE SEQUENCE [LARGE SCALE GENOMIC DNA]</scope>
    <source>
        <strain evidence="1 2">DIV0080</strain>
    </source>
</reference>
<keyword evidence="2" id="KW-1185">Reference proteome</keyword>